<evidence type="ECO:0000256" key="6">
    <source>
        <dbReference type="PIRSR" id="PIRSR038994-1"/>
    </source>
</evidence>
<comment type="caution">
    <text evidence="10">The sequence shown here is derived from an EMBL/GenBank/DDBJ whole genome shotgun (WGS) entry which is preliminary data.</text>
</comment>
<evidence type="ECO:0000259" key="9">
    <source>
        <dbReference type="Pfam" id="PF01979"/>
    </source>
</evidence>
<keyword evidence="3 5" id="KW-0378">Hydrolase</keyword>
<sequence>MTVITPKYFYHAGRLLTGKAITVTDGIIREISAATSIADQSPYILMPGCHDIQVNGGGGVMVNSDPSPEGLRKIAAAHATLGTTAIMPTVITDTPDVIDAAADAAIAVRDDPNQLGLHIEGPHIDVEKRGTHNADYIRPLDDRTLATLVRLRQAGVTVVLTLAPELASPEQLDALSKLGVILSAGHSNASAEQTRDAMDHGVTVFTHLFNAMPQMKSRAPGIVGAAILSNAYCGLIADGIHVSWDMLQIAIAARPAANKMFLVSDAMATVGGPDHFDLYGKRITIQNGRLINDEGALAGAHLDMVTALRNLHQSVDVTLAECIAMATDNPRMAIGLLPIDPIDRPIDQFIALDSDLTLTDLHSGNAF</sequence>
<evidence type="ECO:0000256" key="8">
    <source>
        <dbReference type="PIRSR" id="PIRSR038994-3"/>
    </source>
</evidence>
<feature type="binding site" evidence="7">
    <location>
        <begin position="210"/>
        <end position="211"/>
    </location>
    <ligand>
        <name>substrate</name>
    </ligand>
</feature>
<evidence type="ECO:0000256" key="3">
    <source>
        <dbReference type="ARBA" id="ARBA00022801"/>
    </source>
</evidence>
<dbReference type="GO" id="GO:0006046">
    <property type="term" value="P:N-acetylglucosamine catabolic process"/>
    <property type="evidence" value="ECO:0007669"/>
    <property type="project" value="TreeGrafter"/>
</dbReference>
<name>A0A251X1X6_9RHOB</name>
<dbReference type="OrthoDB" id="9776488at2"/>
<comment type="cofactor">
    <cofactor evidence="8">
        <name>a divalent metal cation</name>
        <dbReference type="ChEBI" id="CHEBI:60240"/>
    </cofactor>
    <text evidence="8">Binds 1 divalent metal cation per subunit.</text>
</comment>
<dbReference type="Gene3D" id="2.30.40.10">
    <property type="entry name" value="Urease, subunit C, domain 1"/>
    <property type="match status" value="1"/>
</dbReference>
<dbReference type="SUPFAM" id="SSF51556">
    <property type="entry name" value="Metallo-dependent hydrolases"/>
    <property type="match status" value="1"/>
</dbReference>
<accession>A0A251X1X6</accession>
<keyword evidence="11" id="KW-1185">Reference proteome</keyword>
<dbReference type="InterPro" id="IPR006680">
    <property type="entry name" value="Amidohydro-rel"/>
</dbReference>
<keyword evidence="4 5" id="KW-0119">Carbohydrate metabolism</keyword>
<feature type="domain" description="Amidohydrolase-related" evidence="9">
    <location>
        <begin position="44"/>
        <end position="336"/>
    </location>
</feature>
<dbReference type="PANTHER" id="PTHR11113:SF14">
    <property type="entry name" value="N-ACETYLGLUCOSAMINE-6-PHOSPHATE DEACETYLASE"/>
    <property type="match status" value="1"/>
</dbReference>
<feature type="binding site" evidence="7">
    <location>
        <begin position="297"/>
        <end position="299"/>
    </location>
    <ligand>
        <name>substrate</name>
    </ligand>
</feature>
<dbReference type="InterPro" id="IPR032466">
    <property type="entry name" value="Metal_Hydrolase"/>
</dbReference>
<evidence type="ECO:0000256" key="7">
    <source>
        <dbReference type="PIRSR" id="PIRSR038994-2"/>
    </source>
</evidence>
<dbReference type="GO" id="GO:0046872">
    <property type="term" value="F:metal ion binding"/>
    <property type="evidence" value="ECO:0007669"/>
    <property type="project" value="UniProtKB-KW"/>
</dbReference>
<feature type="binding site" evidence="7">
    <location>
        <position position="241"/>
    </location>
    <ligand>
        <name>substrate</name>
    </ligand>
</feature>
<evidence type="ECO:0000313" key="10">
    <source>
        <dbReference type="EMBL" id="OUD10314.1"/>
    </source>
</evidence>
<feature type="active site" description="Proton donor/acceptor" evidence="6">
    <location>
        <position position="265"/>
    </location>
</feature>
<feature type="binding site" evidence="8">
    <location>
        <position position="186"/>
    </location>
    <ligand>
        <name>Zn(2+)</name>
        <dbReference type="ChEBI" id="CHEBI:29105"/>
    </ligand>
</feature>
<protein>
    <submittedName>
        <fullName evidence="10">N-acetylglucosamine-6-phosphate deacetylase</fullName>
    </submittedName>
</protein>
<dbReference type="EMBL" id="MSPP01000001">
    <property type="protein sequence ID" value="OUD10314.1"/>
    <property type="molecule type" value="Genomic_DNA"/>
</dbReference>
<evidence type="ECO:0000256" key="1">
    <source>
        <dbReference type="ARBA" id="ARBA00010716"/>
    </source>
</evidence>
<reference evidence="10 11" key="1">
    <citation type="submission" date="2016-12" db="EMBL/GenBank/DDBJ databases">
        <title>The draft genome sequence of HSLHS2.</title>
        <authorList>
            <person name="Hu D."/>
            <person name="Wang L."/>
            <person name="Shao Z."/>
        </authorList>
    </citation>
    <scope>NUCLEOTIDE SEQUENCE [LARGE SCALE GENOMIC DNA]</scope>
    <source>
        <strain evidence="10">MCCC 1A06712</strain>
    </source>
</reference>
<dbReference type="Pfam" id="PF01979">
    <property type="entry name" value="Amidohydro_1"/>
    <property type="match status" value="1"/>
</dbReference>
<proteinExistence type="inferred from homology"/>
<dbReference type="PIRSF" id="PIRSF038994">
    <property type="entry name" value="NagA"/>
    <property type="match status" value="1"/>
</dbReference>
<dbReference type="Gene3D" id="3.20.20.140">
    <property type="entry name" value="Metal-dependent hydrolases"/>
    <property type="match status" value="1"/>
</dbReference>
<evidence type="ECO:0000313" key="11">
    <source>
        <dbReference type="Proteomes" id="UP000194664"/>
    </source>
</evidence>
<comment type="similarity">
    <text evidence="1 5">Belongs to the metallo-dependent hydrolases superfamily. NagA family.</text>
</comment>
<dbReference type="AlphaFoldDB" id="A0A251X1X6"/>
<dbReference type="Proteomes" id="UP000194664">
    <property type="component" value="Unassembled WGS sequence"/>
</dbReference>
<organism evidence="10 11">
    <name type="scientific">Marivivens niveibacter</name>
    <dbReference type="NCBI Taxonomy" id="1930667"/>
    <lineage>
        <taxon>Bacteria</taxon>
        <taxon>Pseudomonadati</taxon>
        <taxon>Pseudomonadota</taxon>
        <taxon>Alphaproteobacteria</taxon>
        <taxon>Rhodobacterales</taxon>
        <taxon>Paracoccaceae</taxon>
        <taxon>Marivivens group</taxon>
        <taxon>Marivivens</taxon>
    </lineage>
</organism>
<feature type="binding site" evidence="8">
    <location>
        <position position="120"/>
    </location>
    <ligand>
        <name>Zn(2+)</name>
        <dbReference type="ChEBI" id="CHEBI:29105"/>
    </ligand>
</feature>
<evidence type="ECO:0000256" key="2">
    <source>
        <dbReference type="ARBA" id="ARBA00022723"/>
    </source>
</evidence>
<evidence type="ECO:0000256" key="5">
    <source>
        <dbReference type="PIRNR" id="PIRNR038994"/>
    </source>
</evidence>
<dbReference type="InterPro" id="IPR011059">
    <property type="entry name" value="Metal-dep_hydrolase_composite"/>
</dbReference>
<dbReference type="GO" id="GO:0008448">
    <property type="term" value="F:N-acetylglucosamine-6-phosphate deacetylase activity"/>
    <property type="evidence" value="ECO:0007669"/>
    <property type="project" value="InterPro"/>
</dbReference>
<dbReference type="RefSeq" id="WP_086449965.1">
    <property type="nucleotide sequence ID" value="NZ_MSPP01000001.1"/>
</dbReference>
<evidence type="ECO:0000256" key="4">
    <source>
        <dbReference type="ARBA" id="ARBA00023277"/>
    </source>
</evidence>
<feature type="binding site" evidence="7">
    <location>
        <position position="131"/>
    </location>
    <ligand>
        <name>substrate</name>
    </ligand>
</feature>
<dbReference type="InterPro" id="IPR003764">
    <property type="entry name" value="GlcNAc_6-P_deAcase"/>
</dbReference>
<keyword evidence="2 8" id="KW-0479">Metal-binding</keyword>
<gene>
    <name evidence="10" type="ORF">BVC71_02030</name>
</gene>
<dbReference type="NCBIfam" id="TIGR00221">
    <property type="entry name" value="nagA"/>
    <property type="match status" value="1"/>
</dbReference>
<feature type="binding site" evidence="8">
    <location>
        <position position="207"/>
    </location>
    <ligand>
        <name>Zn(2+)</name>
        <dbReference type="ChEBI" id="CHEBI:29105"/>
    </ligand>
</feature>
<dbReference type="PANTHER" id="PTHR11113">
    <property type="entry name" value="N-ACETYLGLUCOSAMINE-6-PHOSPHATE DEACETYLASE"/>
    <property type="match status" value="1"/>
</dbReference>
<feature type="binding site" evidence="7">
    <location>
        <position position="218"/>
    </location>
    <ligand>
        <name>substrate</name>
    </ligand>
</feature>